<dbReference type="Proteomes" id="UP000306808">
    <property type="component" value="Unassembled WGS sequence"/>
</dbReference>
<sequence>MKTILTSTSTLLFLMLLGQIAIGQSAVYTSRENVSMKLTESLSISRDKANQFVLILENYSRGIEDVRRDILLSPSQRREKTVSLLKEQHASIRHLLSEREYIRWQELGRRRREVSSANIGATNTGTDFQ</sequence>
<dbReference type="RefSeq" id="WP_136902365.1">
    <property type="nucleotide sequence ID" value="NZ_SUME01000007.1"/>
</dbReference>
<evidence type="ECO:0000313" key="2">
    <source>
        <dbReference type="Proteomes" id="UP000306808"/>
    </source>
</evidence>
<gene>
    <name evidence="1" type="ORF">FAZ15_16150</name>
</gene>
<protein>
    <submittedName>
        <fullName evidence="1">Uncharacterized protein</fullName>
    </submittedName>
</protein>
<comment type="caution">
    <text evidence="1">The sequence shown here is derived from an EMBL/GenBank/DDBJ whole genome shotgun (WGS) entry which is preliminary data.</text>
</comment>
<evidence type="ECO:0000313" key="1">
    <source>
        <dbReference type="EMBL" id="TJZ53571.1"/>
    </source>
</evidence>
<organism evidence="1 2">
    <name type="scientific">Sphingobacterium olei</name>
    <dbReference type="NCBI Taxonomy" id="2571155"/>
    <lineage>
        <taxon>Bacteria</taxon>
        <taxon>Pseudomonadati</taxon>
        <taxon>Bacteroidota</taxon>
        <taxon>Sphingobacteriia</taxon>
        <taxon>Sphingobacteriales</taxon>
        <taxon>Sphingobacteriaceae</taxon>
        <taxon>Sphingobacterium</taxon>
    </lineage>
</organism>
<reference evidence="1 2" key="1">
    <citation type="submission" date="2019-04" db="EMBL/GenBank/DDBJ databases">
        <title>Sphingobacterium olei sp. nov., isolated from oil-contaminated soil.</title>
        <authorList>
            <person name="Liu B."/>
        </authorList>
    </citation>
    <scope>NUCLEOTIDE SEQUENCE [LARGE SCALE GENOMIC DNA]</scope>
    <source>
        <strain evidence="1 2">HAL-9</strain>
    </source>
</reference>
<accession>A0A4U0NH88</accession>
<dbReference type="EMBL" id="SUME01000007">
    <property type="protein sequence ID" value="TJZ53571.1"/>
    <property type="molecule type" value="Genomic_DNA"/>
</dbReference>
<keyword evidence="2" id="KW-1185">Reference proteome</keyword>
<dbReference type="AlphaFoldDB" id="A0A4U0NH88"/>
<proteinExistence type="predicted"/>
<name>A0A4U0NH88_9SPHI</name>